<dbReference type="Gene3D" id="3.30.1370.60">
    <property type="entry name" value="Hypothetical oxidoreductase yiak, domain 2"/>
    <property type="match status" value="1"/>
</dbReference>
<dbReference type="InterPro" id="IPR043144">
    <property type="entry name" value="Mal/L-sulf/L-lact_DH-like_ah"/>
</dbReference>
<evidence type="ECO:0008006" key="4">
    <source>
        <dbReference type="Google" id="ProtNLM"/>
    </source>
</evidence>
<dbReference type="SUPFAM" id="SSF89733">
    <property type="entry name" value="L-sulfolactate dehydrogenase-like"/>
    <property type="match status" value="1"/>
</dbReference>
<dbReference type="EMBL" id="BARU01042345">
    <property type="protein sequence ID" value="GAH83867.1"/>
    <property type="molecule type" value="Genomic_DNA"/>
</dbReference>
<dbReference type="InterPro" id="IPR036111">
    <property type="entry name" value="Mal/L-sulfo/L-lacto_DH-like_sf"/>
</dbReference>
<dbReference type="GO" id="GO:0016491">
    <property type="term" value="F:oxidoreductase activity"/>
    <property type="evidence" value="ECO:0007669"/>
    <property type="project" value="UniProtKB-KW"/>
</dbReference>
<comment type="similarity">
    <text evidence="1">Belongs to the LDH2/MDH2 oxidoreductase family.</text>
</comment>
<name>X1IQ90_9ZZZZ</name>
<reference evidence="3" key="1">
    <citation type="journal article" date="2014" name="Front. Microbiol.">
        <title>High frequency of phylogenetically diverse reductive dehalogenase-homologous genes in deep subseafloor sedimentary metagenomes.</title>
        <authorList>
            <person name="Kawai M."/>
            <person name="Futagami T."/>
            <person name="Toyoda A."/>
            <person name="Takaki Y."/>
            <person name="Nishi S."/>
            <person name="Hori S."/>
            <person name="Arai W."/>
            <person name="Tsubouchi T."/>
            <person name="Morono Y."/>
            <person name="Uchiyama I."/>
            <person name="Ito T."/>
            <person name="Fujiyama A."/>
            <person name="Inagaki F."/>
            <person name="Takami H."/>
        </authorList>
    </citation>
    <scope>NUCLEOTIDE SEQUENCE</scope>
    <source>
        <strain evidence="3">Expedition CK06-06</strain>
    </source>
</reference>
<proteinExistence type="inferred from homology"/>
<feature type="non-terminal residue" evidence="3">
    <location>
        <position position="1"/>
    </location>
</feature>
<gene>
    <name evidence="3" type="ORF">S03H2_65086</name>
</gene>
<dbReference type="Pfam" id="PF02615">
    <property type="entry name" value="Ldh_2"/>
    <property type="match status" value="1"/>
</dbReference>
<keyword evidence="2" id="KW-0560">Oxidoreductase</keyword>
<evidence type="ECO:0000256" key="2">
    <source>
        <dbReference type="ARBA" id="ARBA00023002"/>
    </source>
</evidence>
<dbReference type="InterPro" id="IPR003767">
    <property type="entry name" value="Malate/L-lactate_DH-like"/>
</dbReference>
<comment type="caution">
    <text evidence="3">The sequence shown here is derived from an EMBL/GenBank/DDBJ whole genome shotgun (WGS) entry which is preliminary data.</text>
</comment>
<accession>X1IQ90</accession>
<dbReference type="AlphaFoldDB" id="X1IQ90"/>
<protein>
    <recommendedName>
        <fullName evidence="4">Ldh family oxidoreductase</fullName>
    </recommendedName>
</protein>
<dbReference type="PANTHER" id="PTHR11091:SF0">
    <property type="entry name" value="MALATE DEHYDROGENASE"/>
    <property type="match status" value="1"/>
</dbReference>
<organism evidence="3">
    <name type="scientific">marine sediment metagenome</name>
    <dbReference type="NCBI Taxonomy" id="412755"/>
    <lineage>
        <taxon>unclassified sequences</taxon>
        <taxon>metagenomes</taxon>
        <taxon>ecological metagenomes</taxon>
    </lineage>
</organism>
<dbReference type="PANTHER" id="PTHR11091">
    <property type="entry name" value="OXIDOREDUCTASE-RELATED"/>
    <property type="match status" value="1"/>
</dbReference>
<feature type="non-terminal residue" evidence="3">
    <location>
        <position position="209"/>
    </location>
</feature>
<evidence type="ECO:0000256" key="1">
    <source>
        <dbReference type="ARBA" id="ARBA00006056"/>
    </source>
</evidence>
<sequence length="209" mass="22552">SEKDAYTLSDSMVFANLRGIDSHGIVRLPFYLKRLETRGTNMNPVIKVIKEKPALILLDGDNGMGQVVGRYASDMVTKRAKETGIAYVAVKGSSHFGVASYYAYNIAKKDMAGIVISNATAVMAAWGGAKRIIGNNPLAFSVPYKKNEPILLDISMSGVAGGKIRLYAKNNQEIPKGWILDNEGKETTNPNDLLAGGTLLPFGQHKGYG</sequence>
<dbReference type="Gene3D" id="1.10.1530.10">
    <property type="match status" value="1"/>
</dbReference>
<evidence type="ECO:0000313" key="3">
    <source>
        <dbReference type="EMBL" id="GAH83867.1"/>
    </source>
</evidence>
<dbReference type="InterPro" id="IPR043143">
    <property type="entry name" value="Mal/L-sulf/L-lact_DH-like_NADP"/>
</dbReference>